<evidence type="ECO:0000256" key="2">
    <source>
        <dbReference type="ARBA" id="ARBA00008813"/>
    </source>
</evidence>
<dbReference type="EMBL" id="CADEAL010004358">
    <property type="protein sequence ID" value="CAB1457814.1"/>
    <property type="molecule type" value="Genomic_DNA"/>
</dbReference>
<dbReference type="InterPro" id="IPR020443">
    <property type="entry name" value="IL-10/19/20/24/26"/>
</dbReference>
<dbReference type="InterPro" id="IPR000098">
    <property type="entry name" value="IL-10"/>
</dbReference>
<organism evidence="9 10">
    <name type="scientific">Pleuronectes platessa</name>
    <name type="common">European plaice</name>
    <dbReference type="NCBI Taxonomy" id="8262"/>
    <lineage>
        <taxon>Eukaryota</taxon>
        <taxon>Metazoa</taxon>
        <taxon>Chordata</taxon>
        <taxon>Craniata</taxon>
        <taxon>Vertebrata</taxon>
        <taxon>Euteleostomi</taxon>
        <taxon>Actinopterygii</taxon>
        <taxon>Neopterygii</taxon>
        <taxon>Teleostei</taxon>
        <taxon>Neoteleostei</taxon>
        <taxon>Acanthomorphata</taxon>
        <taxon>Carangaria</taxon>
        <taxon>Pleuronectiformes</taxon>
        <taxon>Pleuronectoidei</taxon>
        <taxon>Pleuronectidae</taxon>
        <taxon>Pleuronectes</taxon>
    </lineage>
</organism>
<comment type="caution">
    <text evidence="9">The sequence shown here is derived from an EMBL/GenBank/DDBJ whole genome shotgun (WGS) entry which is preliminary data.</text>
</comment>
<dbReference type="PRINTS" id="PR01294">
    <property type="entry name" value="INTRLEUKIN10"/>
</dbReference>
<evidence type="ECO:0000256" key="5">
    <source>
        <dbReference type="ARBA" id="ARBA00022525"/>
    </source>
</evidence>
<reference evidence="9" key="1">
    <citation type="submission" date="2020-03" db="EMBL/GenBank/DDBJ databases">
        <authorList>
            <person name="Weist P."/>
        </authorList>
    </citation>
    <scope>NUCLEOTIDE SEQUENCE</scope>
</reference>
<sequence>MCNNYCCRFVEGFPVRLRRLREDYYHIRDFYEANDDLDTALLDRSVEESFESPFACHAMNSILEFYLSTVLPTAMAGVTEETKDLKDHVKSIQQIFDELKEDVTKCRNYFSCKKPFDIKDLNSSYTQMENKGLYKAMGELEQLFNYIEKYLASKRRRNNVASA</sequence>
<evidence type="ECO:0000313" key="10">
    <source>
        <dbReference type="Proteomes" id="UP001153269"/>
    </source>
</evidence>
<evidence type="ECO:0000313" key="9">
    <source>
        <dbReference type="EMBL" id="CAB1457814.1"/>
    </source>
</evidence>
<dbReference type="GO" id="GO:0001817">
    <property type="term" value="P:regulation of cytokine production"/>
    <property type="evidence" value="ECO:0007669"/>
    <property type="project" value="UniProtKB-ARBA"/>
</dbReference>
<keyword evidence="7" id="KW-1015">Disulfide bond</keyword>
<gene>
    <name evidence="9" type="ORF">PLEPLA_LOCUS45641</name>
</gene>
<keyword evidence="4 8" id="KW-0202">Cytokine</keyword>
<comment type="subcellular location">
    <subcellularLocation>
        <location evidence="1 8">Secreted</location>
    </subcellularLocation>
</comment>
<dbReference type="Proteomes" id="UP001153269">
    <property type="component" value="Unassembled WGS sequence"/>
</dbReference>
<dbReference type="SUPFAM" id="SSF47266">
    <property type="entry name" value="4-helical cytokines"/>
    <property type="match status" value="1"/>
</dbReference>
<comment type="function">
    <text evidence="8">Immune regulatory cytokine.</text>
</comment>
<accession>A0A9N7ZDH0</accession>
<evidence type="ECO:0000256" key="1">
    <source>
        <dbReference type="ARBA" id="ARBA00004613"/>
    </source>
</evidence>
<protein>
    <recommendedName>
        <fullName evidence="8">Interleukin family protein</fullName>
    </recommendedName>
</protein>
<dbReference type="Pfam" id="PF00726">
    <property type="entry name" value="IL10"/>
    <property type="match status" value="1"/>
</dbReference>
<keyword evidence="10" id="KW-1185">Reference proteome</keyword>
<comment type="similarity">
    <text evidence="2 8">Belongs to the IL-10 family.</text>
</comment>
<evidence type="ECO:0000256" key="3">
    <source>
        <dbReference type="ARBA" id="ARBA00011144"/>
    </source>
</evidence>
<evidence type="ECO:0000256" key="8">
    <source>
        <dbReference type="RuleBase" id="RU368043"/>
    </source>
</evidence>
<dbReference type="AlphaFoldDB" id="A0A9N7ZDH0"/>
<evidence type="ECO:0000256" key="6">
    <source>
        <dbReference type="ARBA" id="ARBA00022729"/>
    </source>
</evidence>
<evidence type="ECO:0000256" key="7">
    <source>
        <dbReference type="ARBA" id="ARBA00023157"/>
    </source>
</evidence>
<dbReference type="GO" id="GO:0005615">
    <property type="term" value="C:extracellular space"/>
    <property type="evidence" value="ECO:0007669"/>
    <property type="project" value="UniProtKB-UniRule"/>
</dbReference>
<dbReference type="PANTHER" id="PTHR48482">
    <property type="entry name" value="INTERLEUKIN-19-RELATED"/>
    <property type="match status" value="1"/>
</dbReference>
<dbReference type="InterPro" id="IPR009079">
    <property type="entry name" value="4_helix_cytokine-like_core"/>
</dbReference>
<dbReference type="GO" id="GO:0005125">
    <property type="term" value="F:cytokine activity"/>
    <property type="evidence" value="ECO:0007669"/>
    <property type="project" value="UniProtKB-UniRule"/>
</dbReference>
<dbReference type="PANTHER" id="PTHR48482:SF5">
    <property type="entry name" value="INTERLEUKIN-10"/>
    <property type="match status" value="1"/>
</dbReference>
<keyword evidence="5 8" id="KW-0964">Secreted</keyword>
<proteinExistence type="inferred from homology"/>
<name>A0A9N7ZDH0_PLEPL</name>
<dbReference type="Gene3D" id="1.20.1250.10">
    <property type="match status" value="1"/>
</dbReference>
<evidence type="ECO:0000256" key="4">
    <source>
        <dbReference type="ARBA" id="ARBA00022514"/>
    </source>
</evidence>
<dbReference type="SMART" id="SM00188">
    <property type="entry name" value="IL10"/>
    <property type="match status" value="1"/>
</dbReference>
<keyword evidence="6" id="KW-0732">Signal</keyword>
<comment type="subunit">
    <text evidence="3">Homodimer. Interacts with IL10RA and IL10RB.</text>
</comment>
<dbReference type="GO" id="GO:0006955">
    <property type="term" value="P:immune response"/>
    <property type="evidence" value="ECO:0007669"/>
    <property type="project" value="InterPro"/>
</dbReference>